<comment type="caution">
    <text evidence="3">The sequence shown here is derived from an EMBL/GenBank/DDBJ whole genome shotgun (WGS) entry which is preliminary data.</text>
</comment>
<name>A0ABP8IS27_9BACT</name>
<keyword evidence="4" id="KW-1185">Reference proteome</keyword>
<keyword evidence="1" id="KW-0175">Coiled coil</keyword>
<gene>
    <name evidence="3" type="ORF">GCM10023185_43800</name>
</gene>
<reference evidence="4" key="1">
    <citation type="journal article" date="2019" name="Int. J. Syst. Evol. Microbiol.">
        <title>The Global Catalogue of Microorganisms (GCM) 10K type strain sequencing project: providing services to taxonomists for standard genome sequencing and annotation.</title>
        <authorList>
            <consortium name="The Broad Institute Genomics Platform"/>
            <consortium name="The Broad Institute Genome Sequencing Center for Infectious Disease"/>
            <person name="Wu L."/>
            <person name="Ma J."/>
        </authorList>
    </citation>
    <scope>NUCLEOTIDE SEQUENCE [LARGE SCALE GENOMIC DNA]</scope>
    <source>
        <strain evidence="4">JCM 17923</strain>
    </source>
</reference>
<organism evidence="3 4">
    <name type="scientific">Hymenobacter saemangeumensis</name>
    <dbReference type="NCBI Taxonomy" id="1084522"/>
    <lineage>
        <taxon>Bacteria</taxon>
        <taxon>Pseudomonadati</taxon>
        <taxon>Bacteroidota</taxon>
        <taxon>Cytophagia</taxon>
        <taxon>Cytophagales</taxon>
        <taxon>Hymenobacteraceae</taxon>
        <taxon>Hymenobacter</taxon>
    </lineage>
</organism>
<keyword evidence="2" id="KW-1133">Transmembrane helix</keyword>
<feature type="coiled-coil region" evidence="1">
    <location>
        <begin position="84"/>
        <end position="115"/>
    </location>
</feature>
<evidence type="ECO:0000313" key="4">
    <source>
        <dbReference type="Proteomes" id="UP001501153"/>
    </source>
</evidence>
<feature type="transmembrane region" description="Helical" evidence="2">
    <location>
        <begin position="49"/>
        <end position="69"/>
    </location>
</feature>
<dbReference type="Proteomes" id="UP001501153">
    <property type="component" value="Unassembled WGS sequence"/>
</dbReference>
<evidence type="ECO:0008006" key="5">
    <source>
        <dbReference type="Google" id="ProtNLM"/>
    </source>
</evidence>
<dbReference type="EMBL" id="BAABGZ010000081">
    <property type="protein sequence ID" value="GAA4369816.1"/>
    <property type="molecule type" value="Genomic_DNA"/>
</dbReference>
<feature type="coiled-coil region" evidence="1">
    <location>
        <begin position="156"/>
        <end position="207"/>
    </location>
</feature>
<accession>A0ABP8IS27</accession>
<proteinExistence type="predicted"/>
<evidence type="ECO:0000256" key="2">
    <source>
        <dbReference type="SAM" id="Phobius"/>
    </source>
</evidence>
<evidence type="ECO:0000256" key="1">
    <source>
        <dbReference type="SAM" id="Coils"/>
    </source>
</evidence>
<protein>
    <recommendedName>
        <fullName evidence="5">Chromosome segregation protein SMC</fullName>
    </recommendedName>
</protein>
<keyword evidence="2" id="KW-0812">Transmembrane</keyword>
<evidence type="ECO:0000313" key="3">
    <source>
        <dbReference type="EMBL" id="GAA4369816.1"/>
    </source>
</evidence>
<keyword evidence="2" id="KW-0472">Membrane</keyword>
<sequence length="349" mass="39143">MRAKKSAIFTPKGTPASLASFVTLHPHFSLNPSCMDPNETPEPRSNNRVLLWVALVLVLLGINGVLFYLNQQKGRQNEVLTTEVKAKDSKLQEQIKQYEALKADFERQSQELQALGLSNDSLEARIAAINADLLKLRSFKAGSFSIAQQNLFKQRAQNLEGQLRKKDTDIAELKKDNETLYTETTTLKEKQNKLTDTISTLARSNQELAEKVTVASRLQAENIKIAIITSKNKEKDDDKDEFKAKKVEKVKVSFSLARNDVSPKETKAIYLRILEPDGAALYNLSTGGGTFTVDGQEAFYTQKQDVVYDNSKQQLQFTYAKGADYKKGMHTVELYESGTLMGKTTFTLK</sequence>